<evidence type="ECO:0000256" key="3">
    <source>
        <dbReference type="ARBA" id="ARBA00023315"/>
    </source>
</evidence>
<protein>
    <submittedName>
        <fullName evidence="4">Uncharacterized protein</fullName>
    </submittedName>
</protein>
<reference evidence="4 5" key="1">
    <citation type="journal article" date="2021" name="Comput. Struct. Biotechnol. J.">
        <title>De novo genome assembly of the potent medicinal plant Rehmannia glutinosa using nanopore technology.</title>
        <authorList>
            <person name="Ma L."/>
            <person name="Dong C."/>
            <person name="Song C."/>
            <person name="Wang X."/>
            <person name="Zheng X."/>
            <person name="Niu Y."/>
            <person name="Chen S."/>
            <person name="Feng W."/>
        </authorList>
    </citation>
    <scope>NUCLEOTIDE SEQUENCE [LARGE SCALE GENOMIC DNA]</scope>
    <source>
        <strain evidence="4">DH-2019</strain>
    </source>
</reference>
<keyword evidence="2" id="KW-0808">Transferase</keyword>
<comment type="similarity">
    <text evidence="1">Belongs to the plant acyltransferase family.</text>
</comment>
<comment type="caution">
    <text evidence="4">The sequence shown here is derived from an EMBL/GenBank/DDBJ whole genome shotgun (WGS) entry which is preliminary data.</text>
</comment>
<dbReference type="Proteomes" id="UP001318860">
    <property type="component" value="Unassembled WGS sequence"/>
</dbReference>
<dbReference type="PANTHER" id="PTHR31623:SF124">
    <property type="entry name" value="VINORINE SYNTHASE-RELATED"/>
    <property type="match status" value="1"/>
</dbReference>
<dbReference type="EMBL" id="JABTTQ020000011">
    <property type="protein sequence ID" value="KAK6146331.1"/>
    <property type="molecule type" value="Genomic_DNA"/>
</dbReference>
<keyword evidence="3" id="KW-0012">Acyltransferase</keyword>
<proteinExistence type="inferred from homology"/>
<name>A0ABR0WFF3_REHGL</name>
<sequence length="435" mass="49245">MMKVNVISRKLIKPCKPTPSHLSIYNISLLEELNSPINVFRILYYPSHVVAGKIISLEEPLAQVLSLFYPIAGRYNKEKHQIDCNDDGAEYAVAEVDCRLDQVIGVGTKSKQLNHLLPVDICAADEPTDAMLAVQINRFQCGGLTIAICASHRFFDSASLGMFLKVWANAANDGELVIRPNFDSSSYFPSEKLPQLRSRVSRTGDKSIVAKKFVFDKNIISILRESLSTKWRSKANTERPPSRVVVVSALLTQALLRADRAKHGKSRASLIVQAIDLRERTVPPVPKHCCGSLFLYNHLKLTADESHNIMKNFVRMSLKLRQAIIQGMKDCTRILSDKMFGRWVLVDSHIDATQKSNNPDYKVIRITDWSKFGEYELDFGFGKPIWVSLADVPLKDLFILMNTKDNDGIEAWVYLDESDMVFFEQDEDLRIFTSE</sequence>
<organism evidence="4 5">
    <name type="scientific">Rehmannia glutinosa</name>
    <name type="common">Chinese foxglove</name>
    <dbReference type="NCBI Taxonomy" id="99300"/>
    <lineage>
        <taxon>Eukaryota</taxon>
        <taxon>Viridiplantae</taxon>
        <taxon>Streptophyta</taxon>
        <taxon>Embryophyta</taxon>
        <taxon>Tracheophyta</taxon>
        <taxon>Spermatophyta</taxon>
        <taxon>Magnoliopsida</taxon>
        <taxon>eudicotyledons</taxon>
        <taxon>Gunneridae</taxon>
        <taxon>Pentapetalae</taxon>
        <taxon>asterids</taxon>
        <taxon>lamiids</taxon>
        <taxon>Lamiales</taxon>
        <taxon>Orobanchaceae</taxon>
        <taxon>Rehmannieae</taxon>
        <taxon>Rehmannia</taxon>
    </lineage>
</organism>
<gene>
    <name evidence="4" type="ORF">DH2020_020200</name>
</gene>
<accession>A0ABR0WFF3</accession>
<evidence type="ECO:0000313" key="5">
    <source>
        <dbReference type="Proteomes" id="UP001318860"/>
    </source>
</evidence>
<dbReference type="InterPro" id="IPR023213">
    <property type="entry name" value="CAT-like_dom_sf"/>
</dbReference>
<keyword evidence="5" id="KW-1185">Reference proteome</keyword>
<evidence type="ECO:0000256" key="1">
    <source>
        <dbReference type="ARBA" id="ARBA00009861"/>
    </source>
</evidence>
<evidence type="ECO:0000256" key="2">
    <source>
        <dbReference type="ARBA" id="ARBA00022679"/>
    </source>
</evidence>
<dbReference type="Gene3D" id="3.30.559.10">
    <property type="entry name" value="Chloramphenicol acetyltransferase-like domain"/>
    <property type="match status" value="2"/>
</dbReference>
<evidence type="ECO:0000313" key="4">
    <source>
        <dbReference type="EMBL" id="KAK6146331.1"/>
    </source>
</evidence>
<dbReference type="PANTHER" id="PTHR31623">
    <property type="entry name" value="F21J9.9"/>
    <property type="match status" value="1"/>
</dbReference>
<dbReference type="Pfam" id="PF02458">
    <property type="entry name" value="Transferase"/>
    <property type="match status" value="1"/>
</dbReference>